<keyword evidence="8" id="KW-0812">Transmembrane</keyword>
<keyword evidence="5" id="KW-0201">Cytochrome c-type biogenesis</keyword>
<dbReference type="GO" id="GO:0017004">
    <property type="term" value="P:cytochrome complex assembly"/>
    <property type="evidence" value="ECO:0007669"/>
    <property type="project" value="UniProtKB-KW"/>
</dbReference>
<evidence type="ECO:0000256" key="5">
    <source>
        <dbReference type="ARBA" id="ARBA00022748"/>
    </source>
</evidence>
<dbReference type="InterPro" id="IPR038297">
    <property type="entry name" value="CcmH/CycL/NrfF/Ccl2_sf"/>
</dbReference>
<evidence type="ECO:0000256" key="1">
    <source>
        <dbReference type="ARBA" id="ARBA00010342"/>
    </source>
</evidence>
<evidence type="ECO:0000259" key="9">
    <source>
        <dbReference type="Pfam" id="PF03918"/>
    </source>
</evidence>
<dbReference type="InterPro" id="IPR051263">
    <property type="entry name" value="C-type_cytochrome_biogenesis"/>
</dbReference>
<dbReference type="GO" id="GO:0046872">
    <property type="term" value="F:metal ion binding"/>
    <property type="evidence" value="ECO:0007669"/>
    <property type="project" value="UniProtKB-KW"/>
</dbReference>
<protein>
    <recommendedName>
        <fullName evidence="9">CcmH/CycL/Ccl2/NrfF N-terminal domain-containing protein</fullName>
    </recommendedName>
</protein>
<comment type="similarity">
    <text evidence="1">Belongs to the CcmH/CycL/Ccl2/NrfF family.</text>
</comment>
<gene>
    <name evidence="10" type="ORF">METZ01_LOCUS107677</name>
</gene>
<evidence type="ECO:0000256" key="3">
    <source>
        <dbReference type="ARBA" id="ARBA00022723"/>
    </source>
</evidence>
<feature type="transmembrane region" description="Helical" evidence="8">
    <location>
        <begin position="12"/>
        <end position="32"/>
    </location>
</feature>
<dbReference type="InterPro" id="IPR005616">
    <property type="entry name" value="CcmH/CycL/Ccl2/NrfF_N"/>
</dbReference>
<keyword evidence="8" id="KW-1133">Transmembrane helix</keyword>
<accession>A0A381WSA8</accession>
<keyword evidence="6" id="KW-0408">Iron</keyword>
<dbReference type="CDD" id="cd16378">
    <property type="entry name" value="CcmH_N"/>
    <property type="match status" value="1"/>
</dbReference>
<organism evidence="10">
    <name type="scientific">marine metagenome</name>
    <dbReference type="NCBI Taxonomy" id="408172"/>
    <lineage>
        <taxon>unclassified sequences</taxon>
        <taxon>metagenomes</taxon>
        <taxon>ecological metagenomes</taxon>
    </lineage>
</organism>
<evidence type="ECO:0000256" key="8">
    <source>
        <dbReference type="SAM" id="Phobius"/>
    </source>
</evidence>
<evidence type="ECO:0000256" key="7">
    <source>
        <dbReference type="SAM" id="MobiDB-lite"/>
    </source>
</evidence>
<dbReference type="Gene3D" id="1.10.8.640">
    <property type="entry name" value="Cytochrome C biogenesis protein"/>
    <property type="match status" value="1"/>
</dbReference>
<sequence length="171" mass="19551">MQIFSPPRHPIIHNLKIVLIFAVLFSMVTLLACNSRDSISLEEKAQEIDKLLICPVCPAETIAEAQVPIARDMRLFVRQKLNDGWNKKQILDYLSTEDRYGVTVLAEPPKTGFTLLIWVVPPLSISLAILVLYFTLKAMQRNPSKSRESYKDSLLDHERPIQGEFSSERRD</sequence>
<dbReference type="AlphaFoldDB" id="A0A381WSA8"/>
<keyword evidence="2" id="KW-0349">Heme</keyword>
<reference evidence="10" key="1">
    <citation type="submission" date="2018-05" db="EMBL/GenBank/DDBJ databases">
        <authorList>
            <person name="Lanie J.A."/>
            <person name="Ng W.-L."/>
            <person name="Kazmierczak K.M."/>
            <person name="Andrzejewski T.M."/>
            <person name="Davidsen T.M."/>
            <person name="Wayne K.J."/>
            <person name="Tettelin H."/>
            <person name="Glass J.I."/>
            <person name="Rusch D."/>
            <person name="Podicherti R."/>
            <person name="Tsui H.-C.T."/>
            <person name="Winkler M.E."/>
        </authorList>
    </citation>
    <scope>NUCLEOTIDE SEQUENCE</scope>
</reference>
<evidence type="ECO:0000313" key="10">
    <source>
        <dbReference type="EMBL" id="SVA54823.1"/>
    </source>
</evidence>
<dbReference type="PANTHER" id="PTHR47870">
    <property type="entry name" value="CYTOCHROME C-TYPE BIOGENESIS PROTEIN CCMH"/>
    <property type="match status" value="1"/>
</dbReference>
<keyword evidence="4" id="KW-0732">Signal</keyword>
<dbReference type="Pfam" id="PF03918">
    <property type="entry name" value="CcmH"/>
    <property type="match status" value="1"/>
</dbReference>
<feature type="domain" description="CcmH/CycL/Ccl2/NrfF N-terminal" evidence="9">
    <location>
        <begin position="23"/>
        <end position="147"/>
    </location>
</feature>
<evidence type="ECO:0000256" key="6">
    <source>
        <dbReference type="ARBA" id="ARBA00023004"/>
    </source>
</evidence>
<evidence type="ECO:0000256" key="2">
    <source>
        <dbReference type="ARBA" id="ARBA00022617"/>
    </source>
</evidence>
<dbReference type="EMBL" id="UINC01012570">
    <property type="protein sequence ID" value="SVA54823.1"/>
    <property type="molecule type" value="Genomic_DNA"/>
</dbReference>
<feature type="region of interest" description="Disordered" evidence="7">
    <location>
        <begin position="145"/>
        <end position="171"/>
    </location>
</feature>
<dbReference type="PANTHER" id="PTHR47870:SF1">
    <property type="entry name" value="CYTOCHROME C-TYPE BIOGENESIS PROTEIN CCMH"/>
    <property type="match status" value="1"/>
</dbReference>
<dbReference type="GO" id="GO:0005886">
    <property type="term" value="C:plasma membrane"/>
    <property type="evidence" value="ECO:0007669"/>
    <property type="project" value="TreeGrafter"/>
</dbReference>
<evidence type="ECO:0000256" key="4">
    <source>
        <dbReference type="ARBA" id="ARBA00022729"/>
    </source>
</evidence>
<keyword evidence="8" id="KW-0472">Membrane</keyword>
<feature type="transmembrane region" description="Helical" evidence="8">
    <location>
        <begin position="115"/>
        <end position="136"/>
    </location>
</feature>
<name>A0A381WSA8_9ZZZZ</name>
<keyword evidence="3" id="KW-0479">Metal-binding</keyword>
<proteinExistence type="inferred from homology"/>